<dbReference type="RefSeq" id="WP_103954774.1">
    <property type="nucleotide sequence ID" value="NZ_FNVT01000002.1"/>
</dbReference>
<dbReference type="InterPro" id="IPR050214">
    <property type="entry name" value="Cys_Synth/Cystath_Beta-Synth"/>
</dbReference>
<accession>A0A1H5XSH8</accession>
<dbReference type="SUPFAM" id="SSF53686">
    <property type="entry name" value="Tryptophan synthase beta subunit-like PLP-dependent enzymes"/>
    <property type="match status" value="1"/>
</dbReference>
<evidence type="ECO:0000259" key="5">
    <source>
        <dbReference type="Pfam" id="PF00291"/>
    </source>
</evidence>
<gene>
    <name evidence="6" type="ORF">SAMN05444920_1029</name>
</gene>
<keyword evidence="7" id="KW-1185">Reference proteome</keyword>
<dbReference type="AlphaFoldDB" id="A0A1H5XSH8"/>
<feature type="domain" description="Tryptophan synthase beta chain-like PALP" evidence="5">
    <location>
        <begin position="14"/>
        <end position="296"/>
    </location>
</feature>
<name>A0A1H5XSH8_9ACTN</name>
<sequence>MSALLTRLDMLRAAFGQTPVVRLADDTVELYAKLEFANPNGSTKDRSAYWILKRAIERGDITEDTTVIESSSGNFAISMASFCQALGLRFVPVIDPNCNAPTEAYLRTICERVVKVDEPDGSGGYLRTRLTRVRQLVAELSPAYWPNQYNNPDALEGHYRMTGGELCGALRTIDYVFVGVSTGGTIAGLSRRLKELFPDVTVVAVDAAGSAIFRQPPSVRRIPGLGSSIVPALCEQAWIDDVVIVPEKQAVEGCHELFERYGLYTGGSTGSVYAAIRGYFDQRPPSGGKPTVVFLCADSGTRYTDTIYNPTWVKESLGEEAAESRPVVLHLNEGRKEEHARLVP</sequence>
<reference evidence="6 7" key="1">
    <citation type="submission" date="2016-10" db="EMBL/GenBank/DDBJ databases">
        <authorList>
            <person name="de Groot N.N."/>
        </authorList>
    </citation>
    <scope>NUCLEOTIDE SEQUENCE [LARGE SCALE GENOMIC DNA]</scope>
    <source>
        <strain evidence="6 7">CGMCC 4.7037</strain>
    </source>
</reference>
<dbReference type="Gene3D" id="3.40.50.1100">
    <property type="match status" value="2"/>
</dbReference>
<dbReference type="GO" id="GO:1901605">
    <property type="term" value="P:alpha-amino acid metabolic process"/>
    <property type="evidence" value="ECO:0007669"/>
    <property type="project" value="UniProtKB-ARBA"/>
</dbReference>
<dbReference type="CDD" id="cd01561">
    <property type="entry name" value="CBS_like"/>
    <property type="match status" value="1"/>
</dbReference>
<evidence type="ECO:0000256" key="2">
    <source>
        <dbReference type="ARBA" id="ARBA00011738"/>
    </source>
</evidence>
<dbReference type="InterPro" id="IPR001926">
    <property type="entry name" value="TrpB-like_PALP"/>
</dbReference>
<comment type="cofactor">
    <cofactor evidence="1">
        <name>pyridoxal 5'-phosphate</name>
        <dbReference type="ChEBI" id="CHEBI:597326"/>
    </cofactor>
</comment>
<dbReference type="InterPro" id="IPR036052">
    <property type="entry name" value="TrpB-like_PALP_sf"/>
</dbReference>
<evidence type="ECO:0000313" key="7">
    <source>
        <dbReference type="Proteomes" id="UP000236732"/>
    </source>
</evidence>
<keyword evidence="4" id="KW-0663">Pyridoxal phosphate</keyword>
<evidence type="ECO:0000313" key="6">
    <source>
        <dbReference type="EMBL" id="SEG14628.1"/>
    </source>
</evidence>
<dbReference type="GO" id="GO:0016740">
    <property type="term" value="F:transferase activity"/>
    <property type="evidence" value="ECO:0007669"/>
    <property type="project" value="UniProtKB-KW"/>
</dbReference>
<dbReference type="Proteomes" id="UP000236732">
    <property type="component" value="Unassembled WGS sequence"/>
</dbReference>
<keyword evidence="3" id="KW-0808">Transferase</keyword>
<evidence type="ECO:0000256" key="4">
    <source>
        <dbReference type="ARBA" id="ARBA00022898"/>
    </source>
</evidence>
<comment type="subunit">
    <text evidence="2">Homodimer.</text>
</comment>
<dbReference type="EMBL" id="FNVT01000002">
    <property type="protein sequence ID" value="SEG14628.1"/>
    <property type="molecule type" value="Genomic_DNA"/>
</dbReference>
<dbReference type="PANTHER" id="PTHR10314">
    <property type="entry name" value="CYSTATHIONINE BETA-SYNTHASE"/>
    <property type="match status" value="1"/>
</dbReference>
<dbReference type="OrthoDB" id="5176350at2"/>
<organism evidence="6 7">
    <name type="scientific">Nonomuraea solani</name>
    <dbReference type="NCBI Taxonomy" id="1144553"/>
    <lineage>
        <taxon>Bacteria</taxon>
        <taxon>Bacillati</taxon>
        <taxon>Actinomycetota</taxon>
        <taxon>Actinomycetes</taxon>
        <taxon>Streptosporangiales</taxon>
        <taxon>Streptosporangiaceae</taxon>
        <taxon>Nonomuraea</taxon>
    </lineage>
</organism>
<evidence type="ECO:0000256" key="1">
    <source>
        <dbReference type="ARBA" id="ARBA00001933"/>
    </source>
</evidence>
<evidence type="ECO:0000256" key="3">
    <source>
        <dbReference type="ARBA" id="ARBA00022679"/>
    </source>
</evidence>
<protein>
    <submittedName>
        <fullName evidence="6">Cysteine synthase A</fullName>
    </submittedName>
</protein>
<proteinExistence type="predicted"/>
<dbReference type="InterPro" id="IPR023927">
    <property type="entry name" value="SbnA"/>
</dbReference>
<dbReference type="Pfam" id="PF00291">
    <property type="entry name" value="PALP"/>
    <property type="match status" value="1"/>
</dbReference>
<dbReference type="NCBIfam" id="TIGR03945">
    <property type="entry name" value="PLP_SbnA_fam"/>
    <property type="match status" value="1"/>
</dbReference>